<name>G2YI55_BOTF4</name>
<sequence length="50" mass="5530">MKVHQDSFHTSKIPIIPTVRPSAGACLGFPCFAVAINSWSCFPKPFPRKL</sequence>
<dbReference type="HOGENOM" id="CLU_3124843_0_0_1"/>
<proteinExistence type="predicted"/>
<protein>
    <submittedName>
        <fullName evidence="1">Uncharacterized protein</fullName>
    </submittedName>
</protein>
<dbReference type="InParanoid" id="G2YI55"/>
<organism evidence="1 2">
    <name type="scientific">Botryotinia fuckeliana (strain T4)</name>
    <name type="common">Noble rot fungus</name>
    <name type="synonym">Botrytis cinerea</name>
    <dbReference type="NCBI Taxonomy" id="999810"/>
    <lineage>
        <taxon>Eukaryota</taxon>
        <taxon>Fungi</taxon>
        <taxon>Dikarya</taxon>
        <taxon>Ascomycota</taxon>
        <taxon>Pezizomycotina</taxon>
        <taxon>Leotiomycetes</taxon>
        <taxon>Helotiales</taxon>
        <taxon>Sclerotiniaceae</taxon>
        <taxon>Botrytis</taxon>
    </lineage>
</organism>
<gene>
    <name evidence="1" type="ORF">BofuT4_uP016980.1</name>
</gene>
<evidence type="ECO:0000313" key="2">
    <source>
        <dbReference type="Proteomes" id="UP000008177"/>
    </source>
</evidence>
<accession>G2YI55</accession>
<evidence type="ECO:0000313" key="1">
    <source>
        <dbReference type="EMBL" id="CCD51392.1"/>
    </source>
</evidence>
<reference evidence="2" key="1">
    <citation type="journal article" date="2011" name="PLoS Genet.">
        <title>Genomic analysis of the necrotrophic fungal pathogens Sclerotinia sclerotiorum and Botrytis cinerea.</title>
        <authorList>
            <person name="Amselem J."/>
            <person name="Cuomo C.A."/>
            <person name="van Kan J.A."/>
            <person name="Viaud M."/>
            <person name="Benito E.P."/>
            <person name="Couloux A."/>
            <person name="Coutinho P.M."/>
            <person name="de Vries R.P."/>
            <person name="Dyer P.S."/>
            <person name="Fillinger S."/>
            <person name="Fournier E."/>
            <person name="Gout L."/>
            <person name="Hahn M."/>
            <person name="Kohn L."/>
            <person name="Lapalu N."/>
            <person name="Plummer K.M."/>
            <person name="Pradier J.M."/>
            <person name="Quevillon E."/>
            <person name="Sharon A."/>
            <person name="Simon A."/>
            <person name="ten Have A."/>
            <person name="Tudzynski B."/>
            <person name="Tudzynski P."/>
            <person name="Wincker P."/>
            <person name="Andrew M."/>
            <person name="Anthouard V."/>
            <person name="Beever R.E."/>
            <person name="Beffa R."/>
            <person name="Benoit I."/>
            <person name="Bouzid O."/>
            <person name="Brault B."/>
            <person name="Chen Z."/>
            <person name="Choquer M."/>
            <person name="Collemare J."/>
            <person name="Cotton P."/>
            <person name="Danchin E.G."/>
            <person name="Da Silva C."/>
            <person name="Gautier A."/>
            <person name="Giraud C."/>
            <person name="Giraud T."/>
            <person name="Gonzalez C."/>
            <person name="Grossetete S."/>
            <person name="Guldener U."/>
            <person name="Henrissat B."/>
            <person name="Howlett B.J."/>
            <person name="Kodira C."/>
            <person name="Kretschmer M."/>
            <person name="Lappartient A."/>
            <person name="Leroch M."/>
            <person name="Levis C."/>
            <person name="Mauceli E."/>
            <person name="Neuveglise C."/>
            <person name="Oeser B."/>
            <person name="Pearson M."/>
            <person name="Poulain J."/>
            <person name="Poussereau N."/>
            <person name="Quesneville H."/>
            <person name="Rascle C."/>
            <person name="Schumacher J."/>
            <person name="Segurens B."/>
            <person name="Sexton A."/>
            <person name="Silva E."/>
            <person name="Sirven C."/>
            <person name="Soanes D.M."/>
            <person name="Talbot N.J."/>
            <person name="Templeton M."/>
            <person name="Yandava C."/>
            <person name="Yarden O."/>
            <person name="Zeng Q."/>
            <person name="Rollins J.A."/>
            <person name="Lebrun M.H."/>
            <person name="Dickman M."/>
        </authorList>
    </citation>
    <scope>NUCLEOTIDE SEQUENCE [LARGE SCALE GENOMIC DNA]</scope>
    <source>
        <strain evidence="2">T4</strain>
    </source>
</reference>
<dbReference type="AlphaFoldDB" id="G2YI55"/>
<dbReference type="Proteomes" id="UP000008177">
    <property type="component" value="Unplaced contigs"/>
</dbReference>
<dbReference type="EMBL" id="FQ790337">
    <property type="protein sequence ID" value="CCD51392.1"/>
    <property type="molecule type" value="Genomic_DNA"/>
</dbReference>